<feature type="domain" description="NYN" evidence="1">
    <location>
        <begin position="4"/>
        <end position="148"/>
    </location>
</feature>
<evidence type="ECO:0000313" key="2">
    <source>
        <dbReference type="EMBL" id="ALM76056.1"/>
    </source>
</evidence>
<accession>A0A0S1XE97</accession>
<dbReference type="GeneID" id="26137379"/>
<dbReference type="GO" id="GO:0004540">
    <property type="term" value="F:RNA nuclease activity"/>
    <property type="evidence" value="ECO:0007669"/>
    <property type="project" value="InterPro"/>
</dbReference>
<dbReference type="RefSeq" id="WP_056934512.1">
    <property type="nucleotide sequence ID" value="NZ_CP013050.1"/>
</dbReference>
<organism evidence="2 3">
    <name type="scientific">Thermococcus barophilus</name>
    <dbReference type="NCBI Taxonomy" id="55802"/>
    <lineage>
        <taxon>Archaea</taxon>
        <taxon>Methanobacteriati</taxon>
        <taxon>Methanobacteriota</taxon>
        <taxon>Thermococci</taxon>
        <taxon>Thermococcales</taxon>
        <taxon>Thermococcaceae</taxon>
        <taxon>Thermococcus</taxon>
    </lineage>
</organism>
<dbReference type="InterPro" id="IPR021139">
    <property type="entry name" value="NYN"/>
</dbReference>
<dbReference type="Pfam" id="PF01936">
    <property type="entry name" value="NYN"/>
    <property type="match status" value="1"/>
</dbReference>
<gene>
    <name evidence="2" type="ORF">TBCH5v1_2155</name>
</gene>
<protein>
    <recommendedName>
        <fullName evidence="1">NYN domain-containing protein</fullName>
    </recommendedName>
</protein>
<dbReference type="Proteomes" id="UP000066042">
    <property type="component" value="Chromosome"/>
</dbReference>
<reference evidence="2 3" key="1">
    <citation type="journal article" date="2016" name="Genome Announc.">
        <title>Complete genome sequence of the hyperthermophilic and piezophilic archaeon Thermococcus barophilus Ch5, capable of growth at the expense of hydrogenogenesis from carbon monoxide and formate.</title>
        <authorList>
            <person name="Oger P."/>
            <person name="Sokolova T.G."/>
            <person name="Kozhevnikova D.A."/>
            <person name="Taranov E.A."/>
            <person name="Vannier P."/>
            <person name="Lee H.S."/>
            <person name="Kwon K.K."/>
            <person name="Kang S.G."/>
            <person name="Lee J.H."/>
            <person name="Bonch-Osmolovskaya E.A."/>
            <person name="Lebedinsky A.V."/>
        </authorList>
    </citation>
    <scope>NUCLEOTIDE SEQUENCE [LARGE SCALE GENOMIC DNA]</scope>
    <source>
        <strain evidence="3">Ch5</strain>
    </source>
</reference>
<dbReference type="AlphaFoldDB" id="A0A0S1XE97"/>
<proteinExistence type="predicted"/>
<dbReference type="STRING" id="55802.TBCH5v1_2155"/>
<name>A0A0S1XE97_THEBA</name>
<dbReference type="Gene3D" id="3.40.50.1010">
    <property type="entry name" value="5'-nuclease"/>
    <property type="match status" value="1"/>
</dbReference>
<dbReference type="PANTHER" id="PTHR35811:SF1">
    <property type="entry name" value="HTH OST-TYPE DOMAIN-CONTAINING PROTEIN"/>
    <property type="match status" value="1"/>
</dbReference>
<evidence type="ECO:0000259" key="1">
    <source>
        <dbReference type="Pfam" id="PF01936"/>
    </source>
</evidence>
<evidence type="ECO:0000313" key="3">
    <source>
        <dbReference type="Proteomes" id="UP000066042"/>
    </source>
</evidence>
<sequence>MKGAIFVDGDNIFMHLKNLGKRVYLDKDIEWEDLFLALETRGIDLIIKKFYIVSHLIHPVAVNNIMHIGFSVTPTETYGDKALTDDYILIDAMETILTKSIEVLVIVSGDKDYLPLARKARERGINVIFVSFSENTAEVLKREFDFIDLMPFVKLEELLDSTGYVIATQAVDAGGDIL</sequence>
<dbReference type="PANTHER" id="PTHR35811">
    <property type="entry name" value="SLR1870 PROTEIN"/>
    <property type="match status" value="1"/>
</dbReference>
<dbReference type="EMBL" id="CP013050">
    <property type="protein sequence ID" value="ALM76056.1"/>
    <property type="molecule type" value="Genomic_DNA"/>
</dbReference>
<dbReference type="PATRIC" id="fig|55802.8.peg.2136"/>